<evidence type="ECO:0000313" key="6">
    <source>
        <dbReference type="EMBL" id="SMF58385.1"/>
    </source>
</evidence>
<keyword evidence="1 6" id="KW-0489">Methyltransferase</keyword>
<evidence type="ECO:0000256" key="4">
    <source>
        <dbReference type="SAM" id="SignalP"/>
    </source>
</evidence>
<keyword evidence="7" id="KW-1185">Reference proteome</keyword>
<evidence type="ECO:0000256" key="2">
    <source>
        <dbReference type="ARBA" id="ARBA00022679"/>
    </source>
</evidence>
<dbReference type="PANTHER" id="PTHR13610">
    <property type="entry name" value="METHYLTRANSFERASE DOMAIN-CONTAINING PROTEIN"/>
    <property type="match status" value="1"/>
</dbReference>
<dbReference type="AlphaFoldDB" id="A0A1X7FTN5"/>
<reference evidence="7" key="1">
    <citation type="submission" date="2017-04" db="EMBL/GenBank/DDBJ databases">
        <authorList>
            <person name="Varghese N."/>
            <person name="Submissions S."/>
        </authorList>
    </citation>
    <scope>NUCLEOTIDE SEQUENCE [LARGE SCALE GENOMIC DNA]</scope>
    <source>
        <strain evidence="7">B4P</strain>
    </source>
</reference>
<keyword evidence="4" id="KW-0732">Signal</keyword>
<dbReference type="InterPro" id="IPR029063">
    <property type="entry name" value="SAM-dependent_MTases_sf"/>
</dbReference>
<dbReference type="EMBL" id="FXAF01000008">
    <property type="protein sequence ID" value="SMF58385.1"/>
    <property type="molecule type" value="Genomic_DNA"/>
</dbReference>
<proteinExistence type="predicted"/>
<feature type="domain" description="Methyltransferase" evidence="5">
    <location>
        <begin position="69"/>
        <end position="167"/>
    </location>
</feature>
<dbReference type="InterPro" id="IPR026170">
    <property type="entry name" value="FAM173A/B"/>
</dbReference>
<gene>
    <name evidence="6" type="ORF">SAMN02982989_0776</name>
</gene>
<dbReference type="Pfam" id="PF13847">
    <property type="entry name" value="Methyltransf_31"/>
    <property type="match status" value="1"/>
</dbReference>
<evidence type="ECO:0000256" key="1">
    <source>
        <dbReference type="ARBA" id="ARBA00022603"/>
    </source>
</evidence>
<protein>
    <submittedName>
        <fullName evidence="6">Methyltransferase domain-containing protein</fullName>
    </submittedName>
</protein>
<evidence type="ECO:0000256" key="3">
    <source>
        <dbReference type="ARBA" id="ARBA00022691"/>
    </source>
</evidence>
<dbReference type="RefSeq" id="WP_085423691.1">
    <property type="nucleotide sequence ID" value="NZ_FXAF01000008.1"/>
</dbReference>
<keyword evidence="2 6" id="KW-0808">Transferase</keyword>
<dbReference type="OrthoDB" id="281208at2"/>
<dbReference type="GO" id="GO:0016279">
    <property type="term" value="F:protein-lysine N-methyltransferase activity"/>
    <property type="evidence" value="ECO:0007669"/>
    <property type="project" value="InterPro"/>
</dbReference>
<accession>A0A1X7FTN5</accession>
<dbReference type="SUPFAM" id="SSF53335">
    <property type="entry name" value="S-adenosyl-L-methionine-dependent methyltransferases"/>
    <property type="match status" value="1"/>
</dbReference>
<dbReference type="STRING" id="464029.SAMN02982989_0776"/>
<sequence length="277" mass="30128">MSTLRNLTMACALMAISLDPAIAQTAPSQPTAGTYEPKVGQEGKDVVWVPTPQALVDRMLAMAEVSKEDYLIDLGSGDGRTVITAATLGVRAHGIEYNPDMVALSKRNAQAAGVEDRATFIQADIFESDFSEASVITLFLLPDLNLRLRPTLLDMKPGTRVVSNSFHMGDWRPDDQIDAGSECENYCRAYKWVVPAKVAGEWRLGDDQLTLTQTYQMLSGTLVRNGTAHEISEARMDGTNITFTAAGMRYRGSVDGNTMTGAAENGDARWTAERQAD</sequence>
<evidence type="ECO:0000259" key="5">
    <source>
        <dbReference type="Pfam" id="PF13847"/>
    </source>
</evidence>
<dbReference type="Proteomes" id="UP000192903">
    <property type="component" value="Unassembled WGS sequence"/>
</dbReference>
<dbReference type="GO" id="GO:0032259">
    <property type="term" value="P:methylation"/>
    <property type="evidence" value="ECO:0007669"/>
    <property type="project" value="UniProtKB-KW"/>
</dbReference>
<evidence type="ECO:0000313" key="7">
    <source>
        <dbReference type="Proteomes" id="UP000192903"/>
    </source>
</evidence>
<dbReference type="CDD" id="cd02440">
    <property type="entry name" value="AdoMet_MTases"/>
    <property type="match status" value="1"/>
</dbReference>
<organism evidence="6 7">
    <name type="scientific">Xaviernesmea oryzae</name>
    <dbReference type="NCBI Taxonomy" id="464029"/>
    <lineage>
        <taxon>Bacteria</taxon>
        <taxon>Pseudomonadati</taxon>
        <taxon>Pseudomonadota</taxon>
        <taxon>Alphaproteobacteria</taxon>
        <taxon>Hyphomicrobiales</taxon>
        <taxon>Rhizobiaceae</taxon>
        <taxon>Rhizobium/Agrobacterium group</taxon>
        <taxon>Xaviernesmea</taxon>
    </lineage>
</organism>
<feature type="chain" id="PRO_5012869239" evidence="4">
    <location>
        <begin position="26"/>
        <end position="277"/>
    </location>
</feature>
<dbReference type="InterPro" id="IPR025714">
    <property type="entry name" value="Methyltranfer_dom"/>
</dbReference>
<keyword evidence="3" id="KW-0949">S-adenosyl-L-methionine</keyword>
<dbReference type="PANTHER" id="PTHR13610:SF11">
    <property type="entry name" value="METHYLTRANSFERASE DOMAIN-CONTAINING PROTEIN"/>
    <property type="match status" value="1"/>
</dbReference>
<dbReference type="Gene3D" id="3.40.50.150">
    <property type="entry name" value="Vaccinia Virus protein VP39"/>
    <property type="match status" value="1"/>
</dbReference>
<feature type="signal peptide" evidence="4">
    <location>
        <begin position="1"/>
        <end position="25"/>
    </location>
</feature>
<name>A0A1X7FTN5_9HYPH</name>